<accession>A0A9X2W7N6</accession>
<dbReference type="GO" id="GO:0062193">
    <property type="term" value="F:D-ribose pyranase activity"/>
    <property type="evidence" value="ECO:0007669"/>
    <property type="project" value="UniProtKB-EC"/>
</dbReference>
<dbReference type="GO" id="GO:0042806">
    <property type="term" value="F:fucose binding"/>
    <property type="evidence" value="ECO:0007669"/>
    <property type="project" value="TreeGrafter"/>
</dbReference>
<keyword evidence="2" id="KW-0413">Isomerase</keyword>
<comment type="catalytic activity">
    <reaction evidence="1">
        <text>beta-D-ribopyranose = beta-D-ribofuranose</text>
        <dbReference type="Rhea" id="RHEA:25432"/>
        <dbReference type="ChEBI" id="CHEBI:27476"/>
        <dbReference type="ChEBI" id="CHEBI:47002"/>
        <dbReference type="EC" id="5.4.99.62"/>
    </reaction>
</comment>
<dbReference type="Proteomes" id="UP001150641">
    <property type="component" value="Unassembled WGS sequence"/>
</dbReference>
<dbReference type="GO" id="GO:0006004">
    <property type="term" value="P:fucose metabolic process"/>
    <property type="evidence" value="ECO:0007669"/>
    <property type="project" value="TreeGrafter"/>
</dbReference>
<evidence type="ECO:0000256" key="2">
    <source>
        <dbReference type="ARBA" id="ARBA00023235"/>
    </source>
</evidence>
<dbReference type="PANTHER" id="PTHR31690:SF4">
    <property type="entry name" value="FUCOSE MUTAROTASE"/>
    <property type="match status" value="1"/>
</dbReference>
<evidence type="ECO:0000256" key="1">
    <source>
        <dbReference type="ARBA" id="ARBA00000223"/>
    </source>
</evidence>
<comment type="catalytic activity">
    <reaction evidence="3">
        <text>alpha-L-fucose = beta-L-fucose</text>
        <dbReference type="Rhea" id="RHEA:25580"/>
        <dbReference type="ChEBI" id="CHEBI:42548"/>
        <dbReference type="ChEBI" id="CHEBI:42589"/>
        <dbReference type="EC" id="5.1.3.29"/>
    </reaction>
</comment>
<evidence type="ECO:0000313" key="5">
    <source>
        <dbReference type="Proteomes" id="UP001150641"/>
    </source>
</evidence>
<dbReference type="SUPFAM" id="SSF102546">
    <property type="entry name" value="RbsD-like"/>
    <property type="match status" value="1"/>
</dbReference>
<evidence type="ECO:0000256" key="3">
    <source>
        <dbReference type="ARBA" id="ARBA00036324"/>
    </source>
</evidence>
<dbReference type="EMBL" id="JALHAP010000077">
    <property type="protein sequence ID" value="MCT4702152.1"/>
    <property type="molecule type" value="Genomic_DNA"/>
</dbReference>
<protein>
    <submittedName>
        <fullName evidence="4">RbsD/FucU family protein</fullName>
    </submittedName>
</protein>
<dbReference type="PANTHER" id="PTHR31690">
    <property type="entry name" value="FUCOSE MUTAROTASE"/>
    <property type="match status" value="1"/>
</dbReference>
<dbReference type="Pfam" id="PF05025">
    <property type="entry name" value="RbsD_FucU"/>
    <property type="match status" value="1"/>
</dbReference>
<organism evidence="4 5">
    <name type="scientific">Dryocola boscaweniae</name>
    <dbReference type="NCBI Taxonomy" id="2925397"/>
    <lineage>
        <taxon>Bacteria</taxon>
        <taxon>Pseudomonadati</taxon>
        <taxon>Pseudomonadota</taxon>
        <taxon>Gammaproteobacteria</taxon>
        <taxon>Enterobacterales</taxon>
        <taxon>Enterobacteriaceae</taxon>
        <taxon>Dryocola</taxon>
    </lineage>
</organism>
<dbReference type="Gene3D" id="3.40.1650.10">
    <property type="entry name" value="RbsD-like domain"/>
    <property type="match status" value="1"/>
</dbReference>
<dbReference type="InterPro" id="IPR050443">
    <property type="entry name" value="RbsD/FucU_mutarotase"/>
</dbReference>
<dbReference type="RefSeq" id="WP_271123024.1">
    <property type="nucleotide sequence ID" value="NZ_JALHAN010000064.1"/>
</dbReference>
<proteinExistence type="predicted"/>
<evidence type="ECO:0000313" key="4">
    <source>
        <dbReference type="EMBL" id="MCT4702152.1"/>
    </source>
</evidence>
<sequence>MIKSAILHPQLLSTLAKCGHKAKILIADSNYSFVTNSSPGATVVYLNFAPGMIESPFILQKLLSYINVEEAALMSSPADFNNTIEQEYQRILPSDTAFSRLSREDFYTQAKSSDTLLVIATGETRRYANILLTVGVVSVD</sequence>
<reference evidence="4" key="1">
    <citation type="submission" date="2022-03" db="EMBL/GenBank/DDBJ databases">
        <title>Proposal of a novel genus Dryocolo and two novel species.</title>
        <authorList>
            <person name="Maddock D.W."/>
            <person name="Brady C.L."/>
            <person name="Denman S."/>
            <person name="Arnold D."/>
        </authorList>
    </citation>
    <scope>NUCLEOTIDE SEQUENCE</scope>
    <source>
        <strain evidence="4">H6W4</strain>
    </source>
</reference>
<dbReference type="AlphaFoldDB" id="A0A9X2W7N6"/>
<gene>
    <name evidence="4" type="ORF">MUA00_10140</name>
</gene>
<dbReference type="InterPro" id="IPR007721">
    <property type="entry name" value="RbsD_FucU"/>
</dbReference>
<dbReference type="InterPro" id="IPR023750">
    <property type="entry name" value="RbsD-like_sf"/>
</dbReference>
<comment type="caution">
    <text evidence="4">The sequence shown here is derived from an EMBL/GenBank/DDBJ whole genome shotgun (WGS) entry which is preliminary data.</text>
</comment>
<keyword evidence="5" id="KW-1185">Reference proteome</keyword>
<dbReference type="GO" id="GO:0036373">
    <property type="term" value="F:L-fucose mutarotase activity"/>
    <property type="evidence" value="ECO:0007669"/>
    <property type="project" value="UniProtKB-EC"/>
</dbReference>
<name>A0A9X2W7N6_9ENTR</name>